<reference evidence="3 4" key="1">
    <citation type="journal article" date="2018" name="Mol. Biol. Evol.">
        <title>Broad Genomic Sampling Reveals a Smut Pathogenic Ancestry of the Fungal Clade Ustilaginomycotina.</title>
        <authorList>
            <person name="Kijpornyongpan T."/>
            <person name="Mondo S.J."/>
            <person name="Barry K."/>
            <person name="Sandor L."/>
            <person name="Lee J."/>
            <person name="Lipzen A."/>
            <person name="Pangilinan J."/>
            <person name="LaButti K."/>
            <person name="Hainaut M."/>
            <person name="Henrissat B."/>
            <person name="Grigoriev I.V."/>
            <person name="Spatafora J.W."/>
            <person name="Aime M.C."/>
        </authorList>
    </citation>
    <scope>NUCLEOTIDE SEQUENCE [LARGE SCALE GENOMIC DNA]</scope>
    <source>
        <strain evidence="3 4">MCA 3645</strain>
    </source>
</reference>
<dbReference type="AlphaFoldDB" id="A0A317XI90"/>
<sequence length="264" mass="24891">MHAQFWLVAASALLASQALADGLIINTPSSLTQCQAALITWSGAQGKTYVTVLPGGQPSAEPLVSFDVQDANSSGIKWIPNLPEGTSVTLAISDDTGVKNYSNTAVVRKGPDQSCIKDGQPAAAPGSTSAQGSSSDATSTQGDGGDDQESGTGTAAAPASSVSSPAGAAGAGTAAGAAGAGAAAGAAGAAGAGAAGAGTGTGAGTGATGASGSTTNPTGSGNNSSTTGATGSTTNSTSAGNNTTTTGTSHNGTDAYFHLYELCR</sequence>
<feature type="compositionally biased region" description="Polar residues" evidence="1">
    <location>
        <begin position="126"/>
        <end position="141"/>
    </location>
</feature>
<evidence type="ECO:0000313" key="4">
    <source>
        <dbReference type="Proteomes" id="UP000246740"/>
    </source>
</evidence>
<evidence type="ECO:0000256" key="1">
    <source>
        <dbReference type="SAM" id="MobiDB-lite"/>
    </source>
</evidence>
<feature type="region of interest" description="Disordered" evidence="1">
    <location>
        <begin position="202"/>
        <end position="251"/>
    </location>
</feature>
<keyword evidence="4" id="KW-1185">Reference proteome</keyword>
<protein>
    <submittedName>
        <fullName evidence="3">Uncharacterized protein</fullName>
    </submittedName>
</protein>
<proteinExistence type="predicted"/>
<keyword evidence="2" id="KW-0732">Signal</keyword>
<dbReference type="Proteomes" id="UP000246740">
    <property type="component" value="Unassembled WGS sequence"/>
</dbReference>
<dbReference type="PANTHER" id="PTHR37487">
    <property type="entry name" value="CHROMOSOME 1, WHOLE GENOME SHOTGUN SEQUENCE"/>
    <property type="match status" value="1"/>
</dbReference>
<feature type="chain" id="PRO_5016436631" evidence="2">
    <location>
        <begin position="21"/>
        <end position="264"/>
    </location>
</feature>
<evidence type="ECO:0000256" key="2">
    <source>
        <dbReference type="SAM" id="SignalP"/>
    </source>
</evidence>
<evidence type="ECO:0000313" key="3">
    <source>
        <dbReference type="EMBL" id="PWY97208.1"/>
    </source>
</evidence>
<organism evidence="3 4">
    <name type="scientific">Testicularia cyperi</name>
    <dbReference type="NCBI Taxonomy" id="1882483"/>
    <lineage>
        <taxon>Eukaryota</taxon>
        <taxon>Fungi</taxon>
        <taxon>Dikarya</taxon>
        <taxon>Basidiomycota</taxon>
        <taxon>Ustilaginomycotina</taxon>
        <taxon>Ustilaginomycetes</taxon>
        <taxon>Ustilaginales</taxon>
        <taxon>Anthracoideaceae</taxon>
        <taxon>Testicularia</taxon>
    </lineage>
</organism>
<feature type="signal peptide" evidence="2">
    <location>
        <begin position="1"/>
        <end position="20"/>
    </location>
</feature>
<dbReference type="STRING" id="1882483.A0A317XI90"/>
<accession>A0A317XI90</accession>
<dbReference type="EMBL" id="KZ819214">
    <property type="protein sequence ID" value="PWY97208.1"/>
    <property type="molecule type" value="Genomic_DNA"/>
</dbReference>
<feature type="compositionally biased region" description="Low complexity" evidence="1">
    <location>
        <begin position="210"/>
        <end position="249"/>
    </location>
</feature>
<name>A0A317XI90_9BASI</name>
<feature type="region of interest" description="Disordered" evidence="1">
    <location>
        <begin position="110"/>
        <end position="173"/>
    </location>
</feature>
<gene>
    <name evidence="3" type="ORF">BCV70DRAFT_222203</name>
</gene>
<dbReference type="InParanoid" id="A0A317XI90"/>
<feature type="compositionally biased region" description="Low complexity" evidence="1">
    <location>
        <begin position="150"/>
        <end position="173"/>
    </location>
</feature>
<dbReference type="OrthoDB" id="3362246at2759"/>
<dbReference type="PANTHER" id="PTHR37487:SF2">
    <property type="entry name" value="EXPRESSED PROTEIN"/>
    <property type="match status" value="1"/>
</dbReference>